<dbReference type="Pfam" id="PF12732">
    <property type="entry name" value="YtxH"/>
    <property type="match status" value="1"/>
</dbReference>
<keyword evidence="1" id="KW-0175">Coiled coil</keyword>
<gene>
    <name evidence="2" type="ORF">H9779_07585</name>
</gene>
<dbReference type="Proteomes" id="UP000824259">
    <property type="component" value="Unassembled WGS sequence"/>
</dbReference>
<dbReference type="EMBL" id="DWYR01000025">
    <property type="protein sequence ID" value="HJA99440.1"/>
    <property type="molecule type" value="Genomic_DNA"/>
</dbReference>
<accession>A0A9D2RJ09</accession>
<evidence type="ECO:0000313" key="2">
    <source>
        <dbReference type="EMBL" id="HJA99440.1"/>
    </source>
</evidence>
<feature type="coiled-coil region" evidence="1">
    <location>
        <begin position="38"/>
        <end position="76"/>
    </location>
</feature>
<comment type="caution">
    <text evidence="2">The sequence shown here is derived from an EMBL/GenBank/DDBJ whole genome shotgun (WGS) entry which is preliminary data.</text>
</comment>
<organism evidence="2 3">
    <name type="scientific">Candidatus Alistipes avicola</name>
    <dbReference type="NCBI Taxonomy" id="2838432"/>
    <lineage>
        <taxon>Bacteria</taxon>
        <taxon>Pseudomonadati</taxon>
        <taxon>Bacteroidota</taxon>
        <taxon>Bacteroidia</taxon>
        <taxon>Bacteroidales</taxon>
        <taxon>Rikenellaceae</taxon>
        <taxon>Alistipes</taxon>
    </lineage>
</organism>
<proteinExistence type="predicted"/>
<protein>
    <submittedName>
        <fullName evidence="2">YtxH domain-containing protein</fullName>
    </submittedName>
</protein>
<dbReference type="PANTHER" id="PTHR35792:SF2">
    <property type="entry name" value="GENERAL STRESS PROTEIN"/>
    <property type="match status" value="1"/>
</dbReference>
<evidence type="ECO:0000256" key="1">
    <source>
        <dbReference type="SAM" id="Coils"/>
    </source>
</evidence>
<dbReference type="InterPro" id="IPR052928">
    <property type="entry name" value="Desiccation-related_membrane"/>
</dbReference>
<name>A0A9D2RJ09_9BACT</name>
<evidence type="ECO:0000313" key="3">
    <source>
        <dbReference type="Proteomes" id="UP000824259"/>
    </source>
</evidence>
<reference evidence="2" key="1">
    <citation type="journal article" date="2021" name="PeerJ">
        <title>Extensive microbial diversity within the chicken gut microbiome revealed by metagenomics and culture.</title>
        <authorList>
            <person name="Gilroy R."/>
            <person name="Ravi A."/>
            <person name="Getino M."/>
            <person name="Pursley I."/>
            <person name="Horton D.L."/>
            <person name="Alikhan N.F."/>
            <person name="Baker D."/>
            <person name="Gharbi K."/>
            <person name="Hall N."/>
            <person name="Watson M."/>
            <person name="Adriaenssens E.M."/>
            <person name="Foster-Nyarko E."/>
            <person name="Jarju S."/>
            <person name="Secka A."/>
            <person name="Antonio M."/>
            <person name="Oren A."/>
            <person name="Chaudhuri R.R."/>
            <person name="La Ragione R."/>
            <person name="Hildebrand F."/>
            <person name="Pallen M.J."/>
        </authorList>
    </citation>
    <scope>NUCLEOTIDE SEQUENCE</scope>
    <source>
        <strain evidence="2">CHK169-11906</strain>
    </source>
</reference>
<reference evidence="2" key="2">
    <citation type="submission" date="2021-04" db="EMBL/GenBank/DDBJ databases">
        <authorList>
            <person name="Gilroy R."/>
        </authorList>
    </citation>
    <scope>NUCLEOTIDE SEQUENCE</scope>
    <source>
        <strain evidence="2">CHK169-11906</strain>
    </source>
</reference>
<sequence>MKNTSACIASFIGGMILGAAITALTTPRTGKEVRDSIRDFVDKETDKLREKADMLRNKVDQLRSRMADKIEELNEECDCGK</sequence>
<dbReference type="AlphaFoldDB" id="A0A9D2RJ09"/>
<dbReference type="PANTHER" id="PTHR35792">
    <property type="entry name" value="GENERAL STRESS PROTEIN"/>
    <property type="match status" value="1"/>
</dbReference>
<dbReference type="InterPro" id="IPR024623">
    <property type="entry name" value="YtxH"/>
</dbReference>